<dbReference type="Proteomes" id="UP000671828">
    <property type="component" value="Chromosome"/>
</dbReference>
<feature type="region of interest" description="Disordered" evidence="1">
    <location>
        <begin position="50"/>
        <end position="102"/>
    </location>
</feature>
<evidence type="ECO:0000313" key="3">
    <source>
        <dbReference type="EMBL" id="QTR01494.1"/>
    </source>
</evidence>
<protein>
    <submittedName>
        <fullName evidence="3">Uncharacterized protein</fullName>
    </submittedName>
</protein>
<evidence type="ECO:0000313" key="4">
    <source>
        <dbReference type="Proteomes" id="UP000671828"/>
    </source>
</evidence>
<sequence>MPHGAGDRAFREIDTAAHVDHPQHARVIGPADNGDGTLSLLTTLVEGDAPHAADYDDRTPRGLASPAGEPAFDDPHADLGAVGAPTDRNAEPVVAGRSPALA</sequence>
<accession>A0A8T8HUE0</accession>
<keyword evidence="5" id="KW-1185">Reference proteome</keyword>
<reference evidence="2 5" key="1">
    <citation type="submission" date="2021-01" db="EMBL/GenBank/DDBJ databases">
        <title>Sequencing the genomes of 1000 actinobacteria strains.</title>
        <authorList>
            <person name="Klenk H.-P."/>
        </authorList>
    </citation>
    <scope>NUCLEOTIDE SEQUENCE [LARGE SCALE GENOMIC DNA]</scope>
    <source>
        <strain evidence="2 5">DSM 44581</strain>
    </source>
</reference>
<dbReference type="AlphaFoldDB" id="A0A8T8HUE0"/>
<organism evidence="3 4">
    <name type="scientific">Saccharothrix algeriensis</name>
    <dbReference type="NCBI Taxonomy" id="173560"/>
    <lineage>
        <taxon>Bacteria</taxon>
        <taxon>Bacillati</taxon>
        <taxon>Actinomycetota</taxon>
        <taxon>Actinomycetes</taxon>
        <taxon>Pseudonocardiales</taxon>
        <taxon>Pseudonocardiaceae</taxon>
        <taxon>Saccharothrix</taxon>
    </lineage>
</organism>
<dbReference type="EMBL" id="CP072788">
    <property type="protein sequence ID" value="QTR01494.1"/>
    <property type="molecule type" value="Genomic_DNA"/>
</dbReference>
<gene>
    <name evidence="3" type="ORF">J7S33_19095</name>
    <name evidence="2" type="ORF">JOE68_003698</name>
</gene>
<name>A0A8T8HUE0_9PSEU</name>
<proteinExistence type="predicted"/>
<evidence type="ECO:0000256" key="1">
    <source>
        <dbReference type="SAM" id="MobiDB-lite"/>
    </source>
</evidence>
<evidence type="ECO:0000313" key="2">
    <source>
        <dbReference type="EMBL" id="MBM7812833.1"/>
    </source>
</evidence>
<evidence type="ECO:0000313" key="5">
    <source>
        <dbReference type="Proteomes" id="UP001195724"/>
    </source>
</evidence>
<dbReference type="RefSeq" id="WP_204843548.1">
    <property type="nucleotide sequence ID" value="NZ_JAFBCL010000001.1"/>
</dbReference>
<reference evidence="3" key="2">
    <citation type="submission" date="2021-04" db="EMBL/GenBank/DDBJ databases">
        <title>Saccharothrix algeriensis WGS.</title>
        <authorList>
            <person name="Stuskova K."/>
            <person name="Hakalova E."/>
            <person name="Tebbal A.B."/>
            <person name="Eichmeier A."/>
        </authorList>
    </citation>
    <scope>NUCLEOTIDE SEQUENCE</scope>
    <source>
        <strain evidence="3">NRRL B-24137</strain>
    </source>
</reference>
<dbReference type="Proteomes" id="UP001195724">
    <property type="component" value="Unassembled WGS sequence"/>
</dbReference>
<dbReference type="EMBL" id="JAFBCL010000001">
    <property type="protein sequence ID" value="MBM7812833.1"/>
    <property type="molecule type" value="Genomic_DNA"/>
</dbReference>
<feature type="compositionally biased region" description="Basic and acidic residues" evidence="1">
    <location>
        <begin position="50"/>
        <end position="60"/>
    </location>
</feature>